<comment type="caution">
    <text evidence="2">The sequence shown here is derived from an EMBL/GenBank/DDBJ whole genome shotgun (WGS) entry which is preliminary data.</text>
</comment>
<reference evidence="2" key="1">
    <citation type="submission" date="2022-01" db="EMBL/GenBank/DDBJ databases">
        <authorList>
            <person name="Lagorce A."/>
        </authorList>
    </citation>
    <scope>NUCLEOTIDE SEQUENCE</scope>
    <source>
        <strain evidence="2">Th15_F1_A12</strain>
    </source>
</reference>
<dbReference type="PANTHER" id="PTHR43685">
    <property type="entry name" value="GLYCOSYLTRANSFERASE"/>
    <property type="match status" value="1"/>
</dbReference>
<name>A0AAU9QG24_9VIBR</name>
<accession>A0AAU9QG24</accession>
<dbReference type="InterPro" id="IPR029044">
    <property type="entry name" value="Nucleotide-diphossugar_trans"/>
</dbReference>
<dbReference type="Proteomes" id="UP001295462">
    <property type="component" value="Unassembled WGS sequence"/>
</dbReference>
<dbReference type="GO" id="GO:0016740">
    <property type="term" value="F:transferase activity"/>
    <property type="evidence" value="ECO:0007669"/>
    <property type="project" value="UniProtKB-KW"/>
</dbReference>
<dbReference type="InterPro" id="IPR001173">
    <property type="entry name" value="Glyco_trans_2-like"/>
</dbReference>
<dbReference type="EMBL" id="CAKMUD010000024">
    <property type="protein sequence ID" value="CAH1572528.1"/>
    <property type="molecule type" value="Genomic_DNA"/>
</dbReference>
<protein>
    <submittedName>
        <fullName evidence="2">Glycosyl transferase</fullName>
    </submittedName>
</protein>
<dbReference type="Pfam" id="PF00535">
    <property type="entry name" value="Glycos_transf_2"/>
    <property type="match status" value="1"/>
</dbReference>
<dbReference type="Gene3D" id="3.90.550.10">
    <property type="entry name" value="Spore Coat Polysaccharide Biosynthesis Protein SpsA, Chain A"/>
    <property type="match status" value="1"/>
</dbReference>
<gene>
    <name evidence="2" type="ORF">THF1A12_120008</name>
</gene>
<dbReference type="CDD" id="cd00761">
    <property type="entry name" value="Glyco_tranf_GTA_type"/>
    <property type="match status" value="1"/>
</dbReference>
<dbReference type="AlphaFoldDB" id="A0AAU9QG24"/>
<dbReference type="PANTHER" id="PTHR43685:SF2">
    <property type="entry name" value="GLYCOSYLTRANSFERASE 2-LIKE DOMAIN-CONTAINING PROTEIN"/>
    <property type="match status" value="1"/>
</dbReference>
<evidence type="ECO:0000313" key="2">
    <source>
        <dbReference type="EMBL" id="CAH1572528.1"/>
    </source>
</evidence>
<sequence length="314" mass="35925">MDKVSVIIPTYQCLEYLPKALGSVFNQTHRNFEVIVINDGGDLRTQRYLESLLDHRLRFLNTDGVGVAEARNLGVKEASGEYIAFLDADDFWLPNKLKMQVALHQSNPELALSFSNYVHVSERYEPFSDCFGFWNQLQDETDDVLLLSKPLDMIIANNIIGTSTVMLDAKMVEAFPLFKAELPYAEDWELWLRICEKYQVGVVNSIQAGYLVRQGSITNTKNRKLQQLACVNRILETYRESASFYDISPLAFKKANARILEGYADYYREAKSYSKAIALNVRSLIQDPQSRRLRRIMADGRELVLSNVKSTPQQ</sequence>
<organism evidence="2 3">
    <name type="scientific">Vibrio jasicida</name>
    <dbReference type="NCBI Taxonomy" id="766224"/>
    <lineage>
        <taxon>Bacteria</taxon>
        <taxon>Pseudomonadati</taxon>
        <taxon>Pseudomonadota</taxon>
        <taxon>Gammaproteobacteria</taxon>
        <taxon>Vibrionales</taxon>
        <taxon>Vibrionaceae</taxon>
        <taxon>Vibrio</taxon>
    </lineage>
</organism>
<evidence type="ECO:0000259" key="1">
    <source>
        <dbReference type="Pfam" id="PF00535"/>
    </source>
</evidence>
<keyword evidence="2" id="KW-0808">Transferase</keyword>
<dbReference type="InterPro" id="IPR050834">
    <property type="entry name" value="Glycosyltransf_2"/>
</dbReference>
<feature type="domain" description="Glycosyltransferase 2-like" evidence="1">
    <location>
        <begin position="5"/>
        <end position="125"/>
    </location>
</feature>
<dbReference type="RefSeq" id="WP_409588331.1">
    <property type="nucleotide sequence ID" value="NZ_CAKMTZ010000035.1"/>
</dbReference>
<dbReference type="SUPFAM" id="SSF53448">
    <property type="entry name" value="Nucleotide-diphospho-sugar transferases"/>
    <property type="match status" value="1"/>
</dbReference>
<proteinExistence type="predicted"/>
<evidence type="ECO:0000313" key="3">
    <source>
        <dbReference type="Proteomes" id="UP001295462"/>
    </source>
</evidence>